<comment type="caution">
    <text evidence="2">The sequence shown here is derived from an EMBL/GenBank/DDBJ whole genome shotgun (WGS) entry which is preliminary data.</text>
</comment>
<reference evidence="2" key="2">
    <citation type="submission" date="2021-04" db="EMBL/GenBank/DDBJ databases">
        <authorList>
            <person name="Gilroy R."/>
        </authorList>
    </citation>
    <scope>NUCLEOTIDE SEQUENCE</scope>
    <source>
        <strain evidence="2">ChiBcec16_6824</strain>
    </source>
</reference>
<accession>A0A9D2C0K0</accession>
<keyword evidence="1" id="KW-0472">Membrane</keyword>
<feature type="non-terminal residue" evidence="2">
    <location>
        <position position="1"/>
    </location>
</feature>
<dbReference type="EMBL" id="DXDX01000217">
    <property type="protein sequence ID" value="HIY22610.1"/>
    <property type="molecule type" value="Genomic_DNA"/>
</dbReference>
<dbReference type="AlphaFoldDB" id="A0A9D2C0K0"/>
<evidence type="ECO:0000256" key="1">
    <source>
        <dbReference type="SAM" id="Phobius"/>
    </source>
</evidence>
<sequence length="273" mass="30700">VIQDRGESHLDQKISFRITALDADHLRPQLSRALEQRTELISRQKYPKMWELTEKLNRVEKVPNTMQEYRAKRRRMLGILNWLLGVFLPTSGLMEPQKLLIPLLVGAVGFSVGVVTLWQNRRALLGVCSLFPGVILTMVALGNPAELGTLLILGIACLVIGAAALLTKGRKKQNPFDKAAQLLLQEKSTAAGMEHVRITFSPEGMVISRADREQETHLVPYSSFEWVLETEDLILPMYHSAVTILQKKDLLTGNLSELRVFLKAQTQYFSVTV</sequence>
<feature type="transmembrane region" description="Helical" evidence="1">
    <location>
        <begin position="147"/>
        <end position="166"/>
    </location>
</feature>
<feature type="transmembrane region" description="Helical" evidence="1">
    <location>
        <begin position="123"/>
        <end position="141"/>
    </location>
</feature>
<keyword evidence="1" id="KW-1133">Transmembrane helix</keyword>
<evidence type="ECO:0000313" key="3">
    <source>
        <dbReference type="Proteomes" id="UP000823868"/>
    </source>
</evidence>
<reference evidence="2" key="1">
    <citation type="journal article" date="2021" name="PeerJ">
        <title>Extensive microbial diversity within the chicken gut microbiome revealed by metagenomics and culture.</title>
        <authorList>
            <person name="Gilroy R."/>
            <person name="Ravi A."/>
            <person name="Getino M."/>
            <person name="Pursley I."/>
            <person name="Horton D.L."/>
            <person name="Alikhan N.F."/>
            <person name="Baker D."/>
            <person name="Gharbi K."/>
            <person name="Hall N."/>
            <person name="Watson M."/>
            <person name="Adriaenssens E.M."/>
            <person name="Foster-Nyarko E."/>
            <person name="Jarju S."/>
            <person name="Secka A."/>
            <person name="Antonio M."/>
            <person name="Oren A."/>
            <person name="Chaudhuri R.R."/>
            <person name="La Ragione R."/>
            <person name="Hildebrand F."/>
            <person name="Pallen M.J."/>
        </authorList>
    </citation>
    <scope>NUCLEOTIDE SEQUENCE</scope>
    <source>
        <strain evidence="2">ChiBcec16_6824</strain>
    </source>
</reference>
<feature type="transmembrane region" description="Helical" evidence="1">
    <location>
        <begin position="76"/>
        <end position="93"/>
    </location>
</feature>
<dbReference type="Proteomes" id="UP000823868">
    <property type="component" value="Unassembled WGS sequence"/>
</dbReference>
<proteinExistence type="predicted"/>
<gene>
    <name evidence="2" type="ORF">H9841_12010</name>
</gene>
<evidence type="ECO:0000313" key="2">
    <source>
        <dbReference type="EMBL" id="HIY22610.1"/>
    </source>
</evidence>
<protein>
    <submittedName>
        <fullName evidence="2">Uncharacterized protein</fullName>
    </submittedName>
</protein>
<keyword evidence="1" id="KW-0812">Transmembrane</keyword>
<feature type="transmembrane region" description="Helical" evidence="1">
    <location>
        <begin position="99"/>
        <end position="118"/>
    </location>
</feature>
<name>A0A9D2C0K0_9FIRM</name>
<organism evidence="2 3">
    <name type="scientific">Candidatus Flavonifractor merdigallinarum</name>
    <dbReference type="NCBI Taxonomy" id="2838589"/>
    <lineage>
        <taxon>Bacteria</taxon>
        <taxon>Bacillati</taxon>
        <taxon>Bacillota</taxon>
        <taxon>Clostridia</taxon>
        <taxon>Eubacteriales</taxon>
        <taxon>Oscillospiraceae</taxon>
        <taxon>Flavonifractor</taxon>
    </lineage>
</organism>